<organism evidence="1 2">
    <name type="scientific">Candidatus Sarcina troglodytae</name>
    <dbReference type="NCBI Taxonomy" id="2726954"/>
    <lineage>
        <taxon>Bacteria</taxon>
        <taxon>Bacillati</taxon>
        <taxon>Bacillota</taxon>
        <taxon>Clostridia</taxon>
        <taxon>Eubacteriales</taxon>
        <taxon>Clostridiaceae</taxon>
        <taxon>Sarcina</taxon>
    </lineage>
</organism>
<dbReference type="Proteomes" id="UP000594603">
    <property type="component" value="Plasmid p1"/>
</dbReference>
<name>A0ACD1BGZ0_9CLOT</name>
<evidence type="ECO:0000313" key="2">
    <source>
        <dbReference type="Proteomes" id="UP000594603"/>
    </source>
</evidence>
<protein>
    <submittedName>
        <fullName evidence="1">Uncharacterized protein</fullName>
    </submittedName>
</protein>
<geneLocation type="plasmid" evidence="1 2">
    <name>p1</name>
</geneLocation>
<gene>
    <name evidence="1" type="ORF">HH195_11500</name>
</gene>
<proteinExistence type="predicted"/>
<keyword evidence="2" id="KW-1185">Reference proteome</keyword>
<dbReference type="EMBL" id="CP051755">
    <property type="protein sequence ID" value="QPJ86588.1"/>
    <property type="molecule type" value="Genomic_DNA"/>
</dbReference>
<accession>A0ACD1BGZ0</accession>
<evidence type="ECO:0000313" key="1">
    <source>
        <dbReference type="EMBL" id="QPJ86588.1"/>
    </source>
</evidence>
<sequence length="164" mass="19414">MNINYKLSGDGTANLSDNDKKININYNLVQDDKNYSHLHKEVCLNEINFNIESIVNLESWKLIQFNIYNLNYDNSKMIESILKDYNIKLKSKDYVNIYNINPIIGYNERYINDINSTNHYNENIKTIYFFQSYLDYDTSKIDLNNIQIYLTNNVTGEESLIYSN</sequence>
<keyword evidence="1" id="KW-0614">Plasmid</keyword>
<reference evidence="1" key="1">
    <citation type="submission" date="2020-04" db="EMBL/GenBank/DDBJ databases">
        <title>A novel bacterium ('Candidatus Sarcina troglodytae' sp. nov.) linked to a protracted, uniformly lethal epizootic among sanctuary western chimpanzees (Pan troglodytes verus) in Sierra Leone.</title>
        <authorList>
            <person name="Owens L.A."/>
            <person name="Colitti B."/>
            <person name="Hirji I."/>
            <person name="Pizaro A."/>
            <person name="Jaffe J.E."/>
            <person name="Moittie S."/>
            <person name="Bishop-Lilly K.A."/>
            <person name="Estrella L.A."/>
            <person name="Voegtly L.J."/>
            <person name="Kuhn J.H."/>
            <person name="Suen G."/>
            <person name="Deblois C.L."/>
            <person name="Dunn C."/>
            <person name="Juan-Salles C."/>
            <person name="Goldberg T.L."/>
        </authorList>
    </citation>
    <scope>NUCLEOTIDE SEQUENCE</scope>
    <source>
        <strain evidence="1">JB2</strain>
    </source>
</reference>